<accession>A0AAW1KL93</accession>
<organism evidence="1 2">
    <name type="scientific">Popillia japonica</name>
    <name type="common">Japanese beetle</name>
    <dbReference type="NCBI Taxonomy" id="7064"/>
    <lineage>
        <taxon>Eukaryota</taxon>
        <taxon>Metazoa</taxon>
        <taxon>Ecdysozoa</taxon>
        <taxon>Arthropoda</taxon>
        <taxon>Hexapoda</taxon>
        <taxon>Insecta</taxon>
        <taxon>Pterygota</taxon>
        <taxon>Neoptera</taxon>
        <taxon>Endopterygota</taxon>
        <taxon>Coleoptera</taxon>
        <taxon>Polyphaga</taxon>
        <taxon>Scarabaeiformia</taxon>
        <taxon>Scarabaeidae</taxon>
        <taxon>Rutelinae</taxon>
        <taxon>Popillia</taxon>
    </lineage>
</organism>
<dbReference type="AlphaFoldDB" id="A0AAW1KL93"/>
<protein>
    <submittedName>
        <fullName evidence="1">Uncharacterized protein</fullName>
    </submittedName>
</protein>
<gene>
    <name evidence="1" type="ORF">QE152_g22341</name>
</gene>
<name>A0AAW1KL93_POPJA</name>
<reference evidence="1 2" key="1">
    <citation type="journal article" date="2024" name="BMC Genomics">
        <title>De novo assembly and annotation of Popillia japonica's genome with initial clues to its potential as an invasive pest.</title>
        <authorList>
            <person name="Cucini C."/>
            <person name="Boschi S."/>
            <person name="Funari R."/>
            <person name="Cardaioli E."/>
            <person name="Iannotti N."/>
            <person name="Marturano G."/>
            <person name="Paoli F."/>
            <person name="Bruttini M."/>
            <person name="Carapelli A."/>
            <person name="Frati F."/>
            <person name="Nardi F."/>
        </authorList>
    </citation>
    <scope>NUCLEOTIDE SEQUENCE [LARGE SCALE GENOMIC DNA]</scope>
    <source>
        <strain evidence="1">DMR45628</strain>
    </source>
</reference>
<evidence type="ECO:0000313" key="1">
    <source>
        <dbReference type="EMBL" id="KAK9720036.1"/>
    </source>
</evidence>
<dbReference type="EMBL" id="JASPKY010000214">
    <property type="protein sequence ID" value="KAK9720036.1"/>
    <property type="molecule type" value="Genomic_DNA"/>
</dbReference>
<dbReference type="Proteomes" id="UP001458880">
    <property type="component" value="Unassembled WGS sequence"/>
</dbReference>
<proteinExistence type="predicted"/>
<comment type="caution">
    <text evidence="1">The sequence shown here is derived from an EMBL/GenBank/DDBJ whole genome shotgun (WGS) entry which is preliminary data.</text>
</comment>
<keyword evidence="2" id="KW-1185">Reference proteome</keyword>
<evidence type="ECO:0000313" key="2">
    <source>
        <dbReference type="Proteomes" id="UP001458880"/>
    </source>
</evidence>
<sequence length="100" mass="11998">MEKVQRYNKAYYDRAHKPPHTYQLGDYVLVKNIDTTPGTNKKLLPKYRGPYEVKKILENDRYLITDIPDFQLTTDIPDFQLTQRPFEGVYSPHNMRLWLH</sequence>